<feature type="transmembrane region" description="Helical" evidence="1">
    <location>
        <begin position="169"/>
        <end position="191"/>
    </location>
</feature>
<reference evidence="2 3" key="1">
    <citation type="journal article" date="2013" name="BMC Genomics">
        <title>Reconstruction of the lipid metabolism for the microalga Monoraphidium neglectum from its genome sequence reveals characteristics suitable for biofuel production.</title>
        <authorList>
            <person name="Bogen C."/>
            <person name="Al-Dilaimi A."/>
            <person name="Albersmeier A."/>
            <person name="Wichmann J."/>
            <person name="Grundmann M."/>
            <person name="Rupp O."/>
            <person name="Lauersen K.J."/>
            <person name="Blifernez-Klassen O."/>
            <person name="Kalinowski J."/>
            <person name="Goesmann A."/>
            <person name="Mussgnug J.H."/>
            <person name="Kruse O."/>
        </authorList>
    </citation>
    <scope>NUCLEOTIDE SEQUENCE [LARGE SCALE GENOMIC DNA]</scope>
    <source>
        <strain evidence="2 3">SAG 48.87</strain>
    </source>
</reference>
<protein>
    <recommendedName>
        <fullName evidence="4">Wax synthase domain-containing protein</fullName>
    </recommendedName>
</protein>
<feature type="transmembrane region" description="Helical" evidence="1">
    <location>
        <begin position="376"/>
        <end position="396"/>
    </location>
</feature>
<name>A0A0D2MEN5_9CHLO</name>
<dbReference type="InterPro" id="IPR044851">
    <property type="entry name" value="Wax_synthase"/>
</dbReference>
<feature type="transmembrane region" description="Helical" evidence="1">
    <location>
        <begin position="138"/>
        <end position="157"/>
    </location>
</feature>
<dbReference type="GO" id="GO:0008374">
    <property type="term" value="F:O-acyltransferase activity"/>
    <property type="evidence" value="ECO:0007669"/>
    <property type="project" value="InterPro"/>
</dbReference>
<organism evidence="2 3">
    <name type="scientific">Monoraphidium neglectum</name>
    <dbReference type="NCBI Taxonomy" id="145388"/>
    <lineage>
        <taxon>Eukaryota</taxon>
        <taxon>Viridiplantae</taxon>
        <taxon>Chlorophyta</taxon>
        <taxon>core chlorophytes</taxon>
        <taxon>Chlorophyceae</taxon>
        <taxon>CS clade</taxon>
        <taxon>Sphaeropleales</taxon>
        <taxon>Selenastraceae</taxon>
        <taxon>Monoraphidium</taxon>
    </lineage>
</organism>
<dbReference type="OrthoDB" id="548170at2759"/>
<evidence type="ECO:0000313" key="3">
    <source>
        <dbReference type="Proteomes" id="UP000054498"/>
    </source>
</evidence>
<evidence type="ECO:0008006" key="4">
    <source>
        <dbReference type="Google" id="ProtNLM"/>
    </source>
</evidence>
<dbReference type="STRING" id="145388.A0A0D2MEN5"/>
<dbReference type="AlphaFoldDB" id="A0A0D2MEN5"/>
<dbReference type="PANTHER" id="PTHR31595">
    <property type="entry name" value="LONG-CHAIN-ALCOHOL O-FATTY-ACYLTRANSFERASE 3-RELATED"/>
    <property type="match status" value="1"/>
</dbReference>
<gene>
    <name evidence="2" type="ORF">MNEG_6362</name>
</gene>
<evidence type="ECO:0000256" key="1">
    <source>
        <dbReference type="SAM" id="Phobius"/>
    </source>
</evidence>
<keyword evidence="1" id="KW-1133">Transmembrane helix</keyword>
<feature type="transmembrane region" description="Helical" evidence="1">
    <location>
        <begin position="345"/>
        <end position="364"/>
    </location>
</feature>
<dbReference type="GO" id="GO:0006629">
    <property type="term" value="P:lipid metabolic process"/>
    <property type="evidence" value="ECO:0007669"/>
    <property type="project" value="InterPro"/>
</dbReference>
<dbReference type="GeneID" id="25739238"/>
<dbReference type="PANTHER" id="PTHR31595:SF57">
    <property type="entry name" value="OS04G0481900 PROTEIN"/>
    <property type="match status" value="1"/>
</dbReference>
<keyword evidence="1" id="KW-0472">Membrane</keyword>
<sequence>MEALHSTFHAAVSAWPGRGDAAFAPLWGRLTWLARVQVAAAAMAAASAHLLLLRRLAPGARRLAAALPLIPLHAVLPLLFDPSSEAVSLCLNRGPLASEGLPFLNFALVYALPIIPRERLAVGKAGRLSDSAGPPPKVALLFVFQIGLLVSMAWLLTQPLPLLLREWAFGLYALLTCVMGGAVVLLGLVAMEVVPPFDKPWLVGCRPAGDGAAQHGSAACAAASDGGRGLGGRATSLADFWGRRWNNTVSQTLRPLFYDPIVEGRLVRPLPPPSRPPSDDGSGPADAVAVVRLAAAAPAAASAAAAPGPRRSKAVRSLATLCTFAASGLFHELMFYYFASPYVWGIIKFFLVQVLLTQVELEILQVLKAKGQQPPRLLRMALVQATLLFTAHFYFFPPIEAGDNTNRFVAAVAGNAAAAGRAAAAAVGLA</sequence>
<accession>A0A0D2MEN5</accession>
<dbReference type="Proteomes" id="UP000054498">
    <property type="component" value="Unassembled WGS sequence"/>
</dbReference>
<dbReference type="RefSeq" id="XP_013900619.1">
    <property type="nucleotide sequence ID" value="XM_014045165.1"/>
</dbReference>
<keyword evidence="3" id="KW-1185">Reference proteome</keyword>
<evidence type="ECO:0000313" key="2">
    <source>
        <dbReference type="EMBL" id="KIZ01600.1"/>
    </source>
</evidence>
<feature type="transmembrane region" description="Helical" evidence="1">
    <location>
        <begin position="32"/>
        <end position="51"/>
    </location>
</feature>
<dbReference type="KEGG" id="mng:MNEG_6362"/>
<keyword evidence="1" id="KW-0812">Transmembrane</keyword>
<dbReference type="EMBL" id="KK101244">
    <property type="protein sequence ID" value="KIZ01600.1"/>
    <property type="molecule type" value="Genomic_DNA"/>
</dbReference>
<proteinExistence type="predicted"/>